<dbReference type="PANTHER" id="PTHR30595:SF6">
    <property type="entry name" value="SCHLAFEN ALBA-2 DOMAIN-CONTAINING PROTEIN"/>
    <property type="match status" value="1"/>
</dbReference>
<dbReference type="AlphaFoldDB" id="A0A9Q9BVE1"/>
<dbReference type="PANTHER" id="PTHR30595">
    <property type="entry name" value="GLPR-RELATED TRANSCRIPTIONAL REPRESSOR"/>
    <property type="match status" value="1"/>
</dbReference>
<evidence type="ECO:0000259" key="1">
    <source>
        <dbReference type="Pfam" id="PF04326"/>
    </source>
</evidence>
<keyword evidence="2" id="KW-0547">Nucleotide-binding</keyword>
<accession>A0A9Q9BVE1</accession>
<dbReference type="RefSeq" id="WP_188017767.1">
    <property type="nucleotide sequence ID" value="NZ_CP073809.1"/>
</dbReference>
<evidence type="ECO:0000313" key="3">
    <source>
        <dbReference type="Proteomes" id="UP001057381"/>
    </source>
</evidence>
<keyword evidence="2" id="KW-0067">ATP-binding</keyword>
<dbReference type="EMBL" id="CP073809">
    <property type="protein sequence ID" value="UTH13847.1"/>
    <property type="molecule type" value="Genomic_DNA"/>
</dbReference>
<dbReference type="Proteomes" id="UP001057381">
    <property type="component" value="Chromosome"/>
</dbReference>
<organism evidence="2 3">
    <name type="scientific">Macrococcus equipercicus</name>
    <dbReference type="NCBI Taxonomy" id="69967"/>
    <lineage>
        <taxon>Bacteria</taxon>
        <taxon>Bacillati</taxon>
        <taxon>Bacillota</taxon>
        <taxon>Bacilli</taxon>
        <taxon>Bacillales</taxon>
        <taxon>Staphylococcaceae</taxon>
        <taxon>Macrococcus</taxon>
    </lineage>
</organism>
<proteinExistence type="predicted"/>
<evidence type="ECO:0000313" key="2">
    <source>
        <dbReference type="EMBL" id="UTH13847.1"/>
    </source>
</evidence>
<gene>
    <name evidence="2" type="ORF">KFV11_00260</name>
</gene>
<feature type="domain" description="Schlafen AlbA-2" evidence="1">
    <location>
        <begin position="13"/>
        <end position="148"/>
    </location>
</feature>
<protein>
    <submittedName>
        <fullName evidence="2">ATP-binding protein</fullName>
    </submittedName>
</protein>
<sequence length="390" mass="44665">MNVQEIWDNKLSEGQQLEYKEYSFNNGKFKDLSDNHKTKLMQIISSFANTEGGTIVLGIGEDEDHNPSRINDVGISKDGFEVWEQSFRQLLSSKIKPVVHGVKCTHDTIEDKNVIQIDVPMSLNKPHAVNNGSKDELFIRYGNLTIPMSYQDMKNAFENKSYIENKINDFKNERISMLLAGEIIDGLEGQSAMVIHLIPEIGMKGNNYVNIREAANNRRIKLFSPPDMVGQYTYNMDGLMTAYHSYEENLNGYTQLFHNGSLEVVESRMMNYKPQYAKERGIYDWKKFEKLLFDNLIEYIQIVEALHVSKPFHIFVTLINIKNKRGIGDFDLNPGERFQRPVVKSLPAYVTDDIDNADALYPLMSSLANAFGFKSSGIYTEEGMLIDKNY</sequence>
<reference evidence="2" key="1">
    <citation type="submission" date="2021-04" db="EMBL/GenBank/DDBJ databases">
        <title>Complete Genome Sequences of Macrococcus spp. from dog and cattle.</title>
        <authorList>
            <person name="Schwendener S."/>
            <person name="Perreten V."/>
        </authorList>
    </citation>
    <scope>NUCLEOTIDE SEQUENCE</scope>
    <source>
        <strain evidence="2">Epi0143-OL</strain>
    </source>
</reference>
<name>A0A9Q9BVE1_9STAP</name>
<dbReference type="KEGG" id="mequ:KFV11_00260"/>
<dbReference type="Pfam" id="PF04326">
    <property type="entry name" value="SLFN_AlbA_2"/>
    <property type="match status" value="1"/>
</dbReference>
<dbReference type="Gene3D" id="3.30.950.30">
    <property type="entry name" value="Schlafen, AAA domain"/>
    <property type="match status" value="1"/>
</dbReference>
<dbReference type="InterPro" id="IPR007421">
    <property type="entry name" value="Schlafen_AlbA_2_dom"/>
</dbReference>
<dbReference type="GO" id="GO:0005524">
    <property type="term" value="F:ATP binding"/>
    <property type="evidence" value="ECO:0007669"/>
    <property type="project" value="UniProtKB-KW"/>
</dbReference>
<dbReference type="InterPro" id="IPR038461">
    <property type="entry name" value="Schlafen_AlbA_2_dom_sf"/>
</dbReference>